<dbReference type="AlphaFoldDB" id="A0A0B7C194"/>
<proteinExistence type="predicted"/>
<organism evidence="1">
    <name type="scientific">Arion vulgaris</name>
    <dbReference type="NCBI Taxonomy" id="1028688"/>
    <lineage>
        <taxon>Eukaryota</taxon>
        <taxon>Metazoa</taxon>
        <taxon>Spiralia</taxon>
        <taxon>Lophotrochozoa</taxon>
        <taxon>Mollusca</taxon>
        <taxon>Gastropoda</taxon>
        <taxon>Heterobranchia</taxon>
        <taxon>Euthyneura</taxon>
        <taxon>Panpulmonata</taxon>
        <taxon>Eupulmonata</taxon>
        <taxon>Stylommatophora</taxon>
        <taxon>Helicina</taxon>
        <taxon>Arionoidea</taxon>
        <taxon>Arionidae</taxon>
        <taxon>Arion</taxon>
    </lineage>
</organism>
<sequence length="49" mass="5506">MKPGLSKIPRKKLTTAVERHSELSTLLLVLAIHEADLNSVVVCVYTWFP</sequence>
<gene>
    <name evidence="1" type="primary">ORF218615</name>
</gene>
<name>A0A0B7C194_9EUPU</name>
<accession>A0A0B7C194</accession>
<reference evidence="1" key="1">
    <citation type="submission" date="2014-12" db="EMBL/GenBank/DDBJ databases">
        <title>Insight into the proteome of Arion vulgaris.</title>
        <authorList>
            <person name="Aradska J."/>
            <person name="Bulat T."/>
            <person name="Smidak R."/>
            <person name="Sarate P."/>
            <person name="Gangsoo J."/>
            <person name="Sialana F."/>
            <person name="Bilban M."/>
            <person name="Lubec G."/>
        </authorList>
    </citation>
    <scope>NUCLEOTIDE SEQUENCE</scope>
    <source>
        <tissue evidence="1">Skin</tissue>
    </source>
</reference>
<dbReference type="EMBL" id="HACG01051530">
    <property type="protein sequence ID" value="CEK98401.1"/>
    <property type="molecule type" value="Transcribed_RNA"/>
</dbReference>
<evidence type="ECO:0000313" key="1">
    <source>
        <dbReference type="EMBL" id="CEK98401.1"/>
    </source>
</evidence>
<protein>
    <submittedName>
        <fullName evidence="1">Uncharacterized protein</fullName>
    </submittedName>
</protein>